<dbReference type="OrthoDB" id="582367at2"/>
<evidence type="ECO:0000256" key="2">
    <source>
        <dbReference type="ARBA" id="ARBA00022692"/>
    </source>
</evidence>
<evidence type="ECO:0000313" key="6">
    <source>
        <dbReference type="EMBL" id="SET22762.1"/>
    </source>
</evidence>
<dbReference type="AlphaFoldDB" id="A0A1I0CSW9"/>
<dbReference type="PANTHER" id="PTHR31004">
    <property type="entry name" value="TRANSMEMBRANE PROTEIN 79"/>
    <property type="match status" value="1"/>
</dbReference>
<dbReference type="Gene3D" id="1.20.120.550">
    <property type="entry name" value="Membrane associated eicosanoid/glutathione metabolism-like domain"/>
    <property type="match status" value="1"/>
</dbReference>
<dbReference type="Proteomes" id="UP000199308">
    <property type="component" value="Unassembled WGS sequence"/>
</dbReference>
<protein>
    <submittedName>
        <fullName evidence="6">MAPEG family protein</fullName>
    </submittedName>
</protein>
<dbReference type="InterPro" id="IPR023352">
    <property type="entry name" value="MAPEG-like_dom_sf"/>
</dbReference>
<dbReference type="SUPFAM" id="SSF161084">
    <property type="entry name" value="MAPEG domain-like"/>
    <property type="match status" value="1"/>
</dbReference>
<dbReference type="PANTHER" id="PTHR31004:SF1">
    <property type="entry name" value="TRANSMEMBRANE PROTEIN 79"/>
    <property type="match status" value="1"/>
</dbReference>
<organism evidence="6 7">
    <name type="scientific">Thalassotalea agarivorans</name>
    <name type="common">Thalassomonas agarivorans</name>
    <dbReference type="NCBI Taxonomy" id="349064"/>
    <lineage>
        <taxon>Bacteria</taxon>
        <taxon>Pseudomonadati</taxon>
        <taxon>Pseudomonadota</taxon>
        <taxon>Gammaproteobacteria</taxon>
        <taxon>Alteromonadales</taxon>
        <taxon>Colwelliaceae</taxon>
        <taxon>Thalassotalea</taxon>
    </lineage>
</organism>
<evidence type="ECO:0000313" key="7">
    <source>
        <dbReference type="Proteomes" id="UP000199308"/>
    </source>
</evidence>
<evidence type="ECO:0000256" key="1">
    <source>
        <dbReference type="ARBA" id="ARBA00004370"/>
    </source>
</evidence>
<dbReference type="InterPro" id="IPR001129">
    <property type="entry name" value="Membr-assoc_MAPEG"/>
</dbReference>
<keyword evidence="3 5" id="KW-1133">Transmembrane helix</keyword>
<feature type="transmembrane region" description="Helical" evidence="5">
    <location>
        <begin position="120"/>
        <end position="140"/>
    </location>
</feature>
<dbReference type="Pfam" id="PF01124">
    <property type="entry name" value="MAPEG"/>
    <property type="match status" value="1"/>
</dbReference>
<keyword evidence="4 5" id="KW-0472">Membrane</keyword>
<dbReference type="GO" id="GO:0045055">
    <property type="term" value="P:regulated exocytosis"/>
    <property type="evidence" value="ECO:0007669"/>
    <property type="project" value="TreeGrafter"/>
</dbReference>
<evidence type="ECO:0000256" key="5">
    <source>
        <dbReference type="SAM" id="Phobius"/>
    </source>
</evidence>
<dbReference type="STRING" id="349064.SAMN05660429_01315"/>
<proteinExistence type="predicted"/>
<gene>
    <name evidence="6" type="ORF">SAMN05660429_01315</name>
</gene>
<evidence type="ECO:0000256" key="3">
    <source>
        <dbReference type="ARBA" id="ARBA00022989"/>
    </source>
</evidence>
<dbReference type="GO" id="GO:0005765">
    <property type="term" value="C:lysosomal membrane"/>
    <property type="evidence" value="ECO:0007669"/>
    <property type="project" value="TreeGrafter"/>
</dbReference>
<reference evidence="6 7" key="1">
    <citation type="submission" date="2016-10" db="EMBL/GenBank/DDBJ databases">
        <authorList>
            <person name="de Groot N.N."/>
        </authorList>
    </citation>
    <scope>NUCLEOTIDE SEQUENCE [LARGE SCALE GENOMIC DNA]</scope>
    <source>
        <strain evidence="6 7">DSM 19706</strain>
    </source>
</reference>
<accession>A0A1I0CSW9</accession>
<name>A0A1I0CSW9_THASX</name>
<dbReference type="EMBL" id="FOHK01000005">
    <property type="protein sequence ID" value="SET22762.1"/>
    <property type="molecule type" value="Genomic_DNA"/>
</dbReference>
<comment type="subcellular location">
    <subcellularLocation>
        <location evidence="1">Membrane</location>
    </subcellularLocation>
</comment>
<feature type="transmembrane region" description="Helical" evidence="5">
    <location>
        <begin position="152"/>
        <end position="175"/>
    </location>
</feature>
<feature type="transmembrane region" description="Helical" evidence="5">
    <location>
        <begin position="48"/>
        <end position="68"/>
    </location>
</feature>
<evidence type="ECO:0000256" key="4">
    <source>
        <dbReference type="ARBA" id="ARBA00023136"/>
    </source>
</evidence>
<feature type="transmembrane region" description="Helical" evidence="5">
    <location>
        <begin position="9"/>
        <end position="28"/>
    </location>
</feature>
<keyword evidence="7" id="KW-1185">Reference proteome</keyword>
<keyword evidence="2 5" id="KW-0812">Transmembrane</keyword>
<sequence length="179" mass="19681">MSLTAKQKGVLKGMLIGFLLALSILVLGSNLNPFNFNESLGVIDRLQIAILWCLVPILFLTVSIGRLARHRFFTPQDIDGSGLTEGTEQAKLLQALIQNTLEQTILAVMAYFIWSVAMPSHWLSVVPIAALAFGLGRILFFKGYQKGAPSRAVGFTLCFYTSALMILSTLGYLVWQQIS</sequence>
<dbReference type="RefSeq" id="WP_093328646.1">
    <property type="nucleotide sequence ID" value="NZ_AP027363.1"/>
</dbReference>